<accession>A0ABR6BVD7</accession>
<keyword evidence="2" id="KW-0808">Transferase</keyword>
<dbReference type="InterPro" id="IPR036390">
    <property type="entry name" value="WH_DNA-bd_sf"/>
</dbReference>
<dbReference type="CDD" id="cd02440">
    <property type="entry name" value="AdoMet_MTases"/>
    <property type="match status" value="1"/>
</dbReference>
<dbReference type="Proteomes" id="UP000517916">
    <property type="component" value="Unassembled WGS sequence"/>
</dbReference>
<dbReference type="EMBL" id="JACJID010000007">
    <property type="protein sequence ID" value="MBA8930871.1"/>
    <property type="molecule type" value="Genomic_DNA"/>
</dbReference>
<dbReference type="InterPro" id="IPR001077">
    <property type="entry name" value="COMT_C"/>
</dbReference>
<keyword evidence="7" id="KW-1185">Reference proteome</keyword>
<feature type="domain" description="O-methyltransferase C-terminal" evidence="4">
    <location>
        <begin position="112"/>
        <end position="315"/>
    </location>
</feature>
<dbReference type="SUPFAM" id="SSF46785">
    <property type="entry name" value="Winged helix' DNA-binding domain"/>
    <property type="match status" value="1"/>
</dbReference>
<evidence type="ECO:0000259" key="5">
    <source>
        <dbReference type="Pfam" id="PF08100"/>
    </source>
</evidence>
<dbReference type="InterPro" id="IPR012967">
    <property type="entry name" value="COMT_dimerisation"/>
</dbReference>
<dbReference type="SUPFAM" id="SSF53335">
    <property type="entry name" value="S-adenosyl-L-methionine-dependent methyltransferases"/>
    <property type="match status" value="1"/>
</dbReference>
<keyword evidence="1" id="KW-0489">Methyltransferase</keyword>
<name>A0ABR6BVD7_9PSEU</name>
<gene>
    <name evidence="6" type="ORF">BC739_008118</name>
</gene>
<keyword evidence="6" id="KW-0830">Ubiquinone</keyword>
<dbReference type="PANTHER" id="PTHR43712:SF2">
    <property type="entry name" value="O-METHYLTRANSFERASE CICE"/>
    <property type="match status" value="1"/>
</dbReference>
<dbReference type="InterPro" id="IPR036388">
    <property type="entry name" value="WH-like_DNA-bd_sf"/>
</dbReference>
<dbReference type="PIRSF" id="PIRSF005739">
    <property type="entry name" value="O-mtase"/>
    <property type="match status" value="1"/>
</dbReference>
<keyword evidence="3" id="KW-0949">S-adenosyl-L-methionine</keyword>
<evidence type="ECO:0000256" key="3">
    <source>
        <dbReference type="ARBA" id="ARBA00022691"/>
    </source>
</evidence>
<dbReference type="Gene3D" id="3.40.50.150">
    <property type="entry name" value="Vaccinia Virus protein VP39"/>
    <property type="match status" value="1"/>
</dbReference>
<dbReference type="RefSeq" id="WP_182840112.1">
    <property type="nucleotide sequence ID" value="NZ_BAAABQ010000018.1"/>
</dbReference>
<proteinExistence type="predicted"/>
<evidence type="ECO:0000313" key="7">
    <source>
        <dbReference type="Proteomes" id="UP000517916"/>
    </source>
</evidence>
<comment type="caution">
    <text evidence="6">The sequence shown here is derived from an EMBL/GenBank/DDBJ whole genome shotgun (WGS) entry which is preliminary data.</text>
</comment>
<reference evidence="6 7" key="1">
    <citation type="submission" date="2020-08" db="EMBL/GenBank/DDBJ databases">
        <title>Genomic Encyclopedia of Archaeal and Bacterial Type Strains, Phase II (KMG-II): from individual species to whole genera.</title>
        <authorList>
            <person name="Goeker M."/>
        </authorList>
    </citation>
    <scope>NUCLEOTIDE SEQUENCE [LARGE SCALE GENOMIC DNA]</scope>
    <source>
        <strain evidence="6 7">DSM 43850</strain>
    </source>
</reference>
<evidence type="ECO:0000259" key="4">
    <source>
        <dbReference type="Pfam" id="PF00891"/>
    </source>
</evidence>
<feature type="domain" description="O-methyltransferase dimerisation" evidence="5">
    <location>
        <begin position="18"/>
        <end position="86"/>
    </location>
</feature>
<dbReference type="Gene3D" id="1.10.287.1350">
    <property type="match status" value="1"/>
</dbReference>
<organism evidence="6 7">
    <name type="scientific">Kutzneria viridogrisea</name>
    <dbReference type="NCBI Taxonomy" id="47990"/>
    <lineage>
        <taxon>Bacteria</taxon>
        <taxon>Bacillati</taxon>
        <taxon>Actinomycetota</taxon>
        <taxon>Actinomycetes</taxon>
        <taxon>Pseudonocardiales</taxon>
        <taxon>Pseudonocardiaceae</taxon>
        <taxon>Kutzneria</taxon>
    </lineage>
</organism>
<protein>
    <submittedName>
        <fullName evidence="6">Ubiquinone/menaquinone biosynthesis C-methylase UbiE</fullName>
    </submittedName>
</protein>
<evidence type="ECO:0000313" key="6">
    <source>
        <dbReference type="EMBL" id="MBA8930871.1"/>
    </source>
</evidence>
<dbReference type="InterPro" id="IPR016461">
    <property type="entry name" value="COMT-like"/>
</dbReference>
<dbReference type="InterPro" id="IPR029063">
    <property type="entry name" value="SAM-dependent_MTases_sf"/>
</dbReference>
<dbReference type="Gene3D" id="1.10.10.10">
    <property type="entry name" value="Winged helix-like DNA-binding domain superfamily/Winged helix DNA-binding domain"/>
    <property type="match status" value="1"/>
</dbReference>
<evidence type="ECO:0000256" key="1">
    <source>
        <dbReference type="ARBA" id="ARBA00022603"/>
    </source>
</evidence>
<dbReference type="Pfam" id="PF08100">
    <property type="entry name" value="Dimerisation"/>
    <property type="match status" value="1"/>
</dbReference>
<evidence type="ECO:0000256" key="2">
    <source>
        <dbReference type="ARBA" id="ARBA00022679"/>
    </source>
</evidence>
<dbReference type="PANTHER" id="PTHR43712">
    <property type="entry name" value="PUTATIVE (AFU_ORTHOLOGUE AFUA_4G14580)-RELATED"/>
    <property type="match status" value="1"/>
</dbReference>
<sequence>MNKPAAPKALLNIVIGEWAARTVYAAAKLRIPDLLAGQRRTSADLAAELGADPEALRRILRYLAGLEVLDGDEQRGFGLTEMGQLLRTEVTGSIRDFVILSGEEWHRSWSQVVHTAQTGGQAFEHVHGTNLFSYLDSNPEASRTFDRAMSGSVKLFNEVPNAYDFSSAGTIVDVGGGNGELLGTILASAEGPRGVVFDRPDVVAAAEAELSARGLTERCTLVGGDFLRSVPAGGDTYVISRTLHNWSDEHCLAILGNCAAVTKPGDRVLVIERVILPDTDPRLSLAQDVLMLLVTGGGRARTKDEHRELMEKSGFALREVHALPQDFSILVAERV</sequence>
<dbReference type="PROSITE" id="PS51683">
    <property type="entry name" value="SAM_OMT_II"/>
    <property type="match status" value="1"/>
</dbReference>
<dbReference type="Pfam" id="PF00891">
    <property type="entry name" value="Methyltransf_2"/>
    <property type="match status" value="1"/>
</dbReference>